<accession>A0A418YAD9</accession>
<dbReference type="SUPFAM" id="SSF50494">
    <property type="entry name" value="Trypsin-like serine proteases"/>
    <property type="match status" value="1"/>
</dbReference>
<dbReference type="AlphaFoldDB" id="A0A418YAD9"/>
<dbReference type="PANTHER" id="PTHR24256">
    <property type="entry name" value="TRYPTASE-RELATED"/>
    <property type="match status" value="1"/>
</dbReference>
<keyword evidence="2 4" id="KW-0645">Protease</keyword>
<dbReference type="InterPro" id="IPR018114">
    <property type="entry name" value="TRYPSIN_HIS"/>
</dbReference>
<keyword evidence="2" id="KW-0720">Serine protease</keyword>
<dbReference type="GO" id="GO:0006508">
    <property type="term" value="P:proteolysis"/>
    <property type="evidence" value="ECO:0007669"/>
    <property type="project" value="UniProtKB-KW"/>
</dbReference>
<dbReference type="SMART" id="SM00020">
    <property type="entry name" value="Tryp_SPc"/>
    <property type="match status" value="1"/>
</dbReference>
<sequence length="407" mass="44366">MKTHLIASIGALLSFNAVSSEQLYPRIVGGSFAENIPPWMASLQFYDKGWNHFCGGSLIDSQWVLTAAHCLDGIEGTPAVPDLHIFFGNKDLNGEGKRVAASKVFLHPDYESNYLINDIALIKLSEAVELQSLPLLDRVDFQQLPLQSTQFRLYGWGAVNQSGTEYLPLLKQVDLTYLDCAGEQNQGAFCAGGADENACFGDSGGPLSLWDGNQMRQVGIVSAGYSRYCGVAALPDSYTEVSYYQEWIAQVKTQLILEDNIYYGMAPGTEQTYLVRLYNHSSQVVNIDSITVNPVRDNIRAGTLSTYEVAAGGYLDLPFEYQAQPEVETFDVQVQLLEDIDNDGVYDLVQSKLTFVPAEDSAPGDNSGDTSGSGGGGGSIGLSIALLGLLGWYRRLLARRCDLSSKK</sequence>
<gene>
    <name evidence="4" type="ORF">D1Z90_18120</name>
</gene>
<dbReference type="RefSeq" id="WP_119912210.1">
    <property type="nucleotide sequence ID" value="NZ_QZCH01000034.1"/>
</dbReference>
<dbReference type="Proteomes" id="UP000283255">
    <property type="component" value="Unassembled WGS sequence"/>
</dbReference>
<keyword evidence="1" id="KW-1015">Disulfide bond</keyword>
<dbReference type="PROSITE" id="PS00135">
    <property type="entry name" value="TRYPSIN_SER"/>
    <property type="match status" value="1"/>
</dbReference>
<evidence type="ECO:0000313" key="5">
    <source>
        <dbReference type="Proteomes" id="UP000283255"/>
    </source>
</evidence>
<dbReference type="EMBL" id="QZCH01000034">
    <property type="protein sequence ID" value="RJG39490.1"/>
    <property type="molecule type" value="Genomic_DNA"/>
</dbReference>
<dbReference type="CDD" id="cd00190">
    <property type="entry name" value="Tryp_SPc"/>
    <property type="match status" value="1"/>
</dbReference>
<feature type="domain" description="Peptidase S1" evidence="3">
    <location>
        <begin position="27"/>
        <end position="253"/>
    </location>
</feature>
<comment type="caution">
    <text evidence="4">The sequence shown here is derived from an EMBL/GenBank/DDBJ whole genome shotgun (WGS) entry which is preliminary data.</text>
</comment>
<dbReference type="Pfam" id="PF00089">
    <property type="entry name" value="Trypsin"/>
    <property type="match status" value="1"/>
</dbReference>
<keyword evidence="5" id="KW-1185">Reference proteome</keyword>
<dbReference type="Gene3D" id="2.40.10.10">
    <property type="entry name" value="Trypsin-like serine proteases"/>
    <property type="match status" value="1"/>
</dbReference>
<evidence type="ECO:0000256" key="1">
    <source>
        <dbReference type="ARBA" id="ARBA00023157"/>
    </source>
</evidence>
<dbReference type="InterPro" id="IPR043504">
    <property type="entry name" value="Peptidase_S1_PA_chymotrypsin"/>
</dbReference>
<evidence type="ECO:0000313" key="4">
    <source>
        <dbReference type="EMBL" id="RJG39490.1"/>
    </source>
</evidence>
<dbReference type="InterPro" id="IPR009003">
    <property type="entry name" value="Peptidase_S1_PA"/>
</dbReference>
<dbReference type="InterPro" id="IPR001254">
    <property type="entry name" value="Trypsin_dom"/>
</dbReference>
<dbReference type="OrthoDB" id="9813836at2"/>
<dbReference type="InterPro" id="IPR001314">
    <property type="entry name" value="Peptidase_S1A"/>
</dbReference>
<dbReference type="InterPro" id="IPR051487">
    <property type="entry name" value="Ser/Thr_Proteases_Immune/Dev"/>
</dbReference>
<dbReference type="FunFam" id="2.40.10.10:FF:000004">
    <property type="entry name" value="Tryptase gamma 1"/>
    <property type="match status" value="1"/>
</dbReference>
<reference evidence="4 5" key="1">
    <citation type="submission" date="2018-09" db="EMBL/GenBank/DDBJ databases">
        <authorList>
            <person name="Wang F."/>
        </authorList>
    </citation>
    <scope>NUCLEOTIDE SEQUENCE [LARGE SCALE GENOMIC DNA]</scope>
    <source>
        <strain evidence="4 5">PLHSC7-2</strain>
    </source>
</reference>
<evidence type="ECO:0000256" key="2">
    <source>
        <dbReference type="RuleBase" id="RU363034"/>
    </source>
</evidence>
<dbReference type="InterPro" id="IPR033116">
    <property type="entry name" value="TRYPSIN_SER"/>
</dbReference>
<keyword evidence="2" id="KW-0378">Hydrolase</keyword>
<evidence type="ECO:0000259" key="3">
    <source>
        <dbReference type="PROSITE" id="PS50240"/>
    </source>
</evidence>
<protein>
    <submittedName>
        <fullName evidence="4">Serine protease</fullName>
    </submittedName>
</protein>
<name>A0A418YAD9_9GAMM</name>
<dbReference type="GO" id="GO:0004252">
    <property type="term" value="F:serine-type endopeptidase activity"/>
    <property type="evidence" value="ECO:0007669"/>
    <property type="project" value="InterPro"/>
</dbReference>
<dbReference type="PROSITE" id="PS00134">
    <property type="entry name" value="TRYPSIN_HIS"/>
    <property type="match status" value="1"/>
</dbReference>
<dbReference type="PRINTS" id="PR00722">
    <property type="entry name" value="CHYMOTRYPSIN"/>
</dbReference>
<dbReference type="PROSITE" id="PS50240">
    <property type="entry name" value="TRYPSIN_DOM"/>
    <property type="match status" value="1"/>
</dbReference>
<proteinExistence type="predicted"/>
<reference evidence="4 5" key="2">
    <citation type="submission" date="2019-01" db="EMBL/GenBank/DDBJ databases">
        <title>Motilimonas pumilus sp. nov., isolated from the gut of sea cucumber (Apostichopus japonicus).</title>
        <authorList>
            <person name="Wang F.-Q."/>
            <person name="Ren L.-H."/>
            <person name="Lin Y.-W."/>
            <person name="Sun G.-H."/>
            <person name="Du Z.-J."/>
            <person name="Zhao J.-X."/>
            <person name="Liu X.-J."/>
            <person name="Liu L.-J."/>
        </authorList>
    </citation>
    <scope>NUCLEOTIDE SEQUENCE [LARGE SCALE GENOMIC DNA]</scope>
    <source>
        <strain evidence="4 5">PLHSC7-2</strain>
    </source>
</reference>
<organism evidence="4 5">
    <name type="scientific">Motilimonas pumila</name>
    <dbReference type="NCBI Taxonomy" id="2303987"/>
    <lineage>
        <taxon>Bacteria</taxon>
        <taxon>Pseudomonadati</taxon>
        <taxon>Pseudomonadota</taxon>
        <taxon>Gammaproteobacteria</taxon>
        <taxon>Alteromonadales</taxon>
        <taxon>Alteromonadales genera incertae sedis</taxon>
        <taxon>Motilimonas</taxon>
    </lineage>
</organism>